<dbReference type="Proteomes" id="UP000229757">
    <property type="component" value="Chromosome"/>
</dbReference>
<gene>
    <name evidence="1" type="ORF">REIFOR_02584</name>
</gene>
<dbReference type="InterPro" id="IPR019660">
    <property type="entry name" value="Put_sensory_transdc_reg_YbjN"/>
</dbReference>
<organism evidence="1 2">
    <name type="scientific">Reinekea forsetii</name>
    <dbReference type="NCBI Taxonomy" id="1336806"/>
    <lineage>
        <taxon>Bacteria</taxon>
        <taxon>Pseudomonadati</taxon>
        <taxon>Pseudomonadota</taxon>
        <taxon>Gammaproteobacteria</taxon>
        <taxon>Oceanospirillales</taxon>
        <taxon>Saccharospirillaceae</taxon>
        <taxon>Reinekea</taxon>
    </lineage>
</organism>
<dbReference type="EMBL" id="CP011797">
    <property type="protein sequence ID" value="ATX77708.1"/>
    <property type="molecule type" value="Genomic_DNA"/>
</dbReference>
<protein>
    <submittedName>
        <fullName evidence="1">Putative sensory transduction regulator</fullName>
    </submittedName>
</protein>
<evidence type="ECO:0000313" key="1">
    <source>
        <dbReference type="EMBL" id="ATX77708.1"/>
    </source>
</evidence>
<name>A0A2K8KSK8_9GAMM</name>
<dbReference type="RefSeq" id="WP_100257947.1">
    <property type="nucleotide sequence ID" value="NZ_CP011797.1"/>
</dbReference>
<keyword evidence="2" id="KW-1185">Reference proteome</keyword>
<dbReference type="OrthoDB" id="6398515at2"/>
<dbReference type="AlphaFoldDB" id="A0A2K8KSK8"/>
<evidence type="ECO:0000313" key="2">
    <source>
        <dbReference type="Proteomes" id="UP000229757"/>
    </source>
</evidence>
<dbReference type="KEGG" id="rfo:REIFOR_02584"/>
<accession>A0A2K8KSK8</accession>
<sequence>MKALSRDQVQSWIEACSLEAYVCSDCEGIHLPVWEGRPGVLEARCFVESDRCSVLTEIAIRPSAVLPLQGAVHFMNYDFSLLKVMISMDDEDVPRMLLTLAIPLKHLSAPMFKDWLDMLLTEMDAIYDQLTDMDVLMVHNELDDPVEDFDDRLH</sequence>
<dbReference type="Pfam" id="PF10722">
    <property type="entry name" value="YbjN"/>
    <property type="match status" value="1"/>
</dbReference>
<reference evidence="1 2" key="1">
    <citation type="journal article" date="2017" name="Environ. Microbiol.">
        <title>Genomic and physiological analyses of 'Reinekea forsetii' reveal a versatile opportunistic lifestyle during spring algae blooms.</title>
        <authorList>
            <person name="Avci B."/>
            <person name="Hahnke R.L."/>
            <person name="Chafee M."/>
            <person name="Fischer T."/>
            <person name="Gruber-Vodicka H."/>
            <person name="Tegetmeyer H.E."/>
            <person name="Harder J."/>
            <person name="Fuchs B.M."/>
            <person name="Amann R.I."/>
            <person name="Teeling H."/>
        </authorList>
    </citation>
    <scope>NUCLEOTIDE SEQUENCE [LARGE SCALE GENOMIC DNA]</scope>
    <source>
        <strain evidence="1 2">Hel1_31_D35</strain>
    </source>
</reference>
<proteinExistence type="predicted"/>